<feature type="compositionally biased region" description="Polar residues" evidence="15">
    <location>
        <begin position="654"/>
        <end position="663"/>
    </location>
</feature>
<organism evidence="18 19">
    <name type="scientific">Ganoderma sinense ZZ0214-1</name>
    <dbReference type="NCBI Taxonomy" id="1077348"/>
    <lineage>
        <taxon>Eukaryota</taxon>
        <taxon>Fungi</taxon>
        <taxon>Dikarya</taxon>
        <taxon>Basidiomycota</taxon>
        <taxon>Agaricomycotina</taxon>
        <taxon>Agaricomycetes</taxon>
        <taxon>Polyporales</taxon>
        <taxon>Polyporaceae</taxon>
        <taxon>Ganoderma</taxon>
    </lineage>
</organism>
<dbReference type="Pfam" id="PF01794">
    <property type="entry name" value="Ferric_reduct"/>
    <property type="match status" value="1"/>
</dbReference>
<sequence>MSSSTPDMSYPLDRFHVYNPSKADSSFRVAQQKEAVRRMWAIIASVVAFLLVVRVLRFTFSFLFGYRLFASEEPMLAIGKDGKASSQEIVLPGRNGKASWRRIPSACASGFRIIVFRVQVPLFVGGASIAELFFIFGYITAMLSLTFTNTKGLNYWFYQDRGAHLAACQLPFIVALAGKNNVISFLTGIGHEKLNILHRAAARTCLILLWIHALTRALAGLTEREDFGHAWMRWGAASLTSLTLLTMMSVRIIRNLFFEFFLMTHILLVGIFIIGGYLHAREVNYGDYFWPALIVWALDRVLRTTRLVWNNRGRGGTHHDYGSAVIELVSSDTVRMTLRRKMDWRPGQHAYVILPTVSDIPSEAHPFTIACIPELPTIDESGERDVVFLIRSRGGFTGRLRDYATRNGACRVPAFIDGPYGCPPDLSRFSTCILIAGGSGVSYTLPLLLDLVRHARRRTTSVRRVIFMWTVRESDHLGWISKSLCEALAAAQTTTLVVEPTVYVTGPTCDIPRIPGTQYAGSDASGSDSGEAADKELPLYSSLKIVHGRPSIRRILQEGVDGSPGPVSVDVSGPSSLTASVSSALASKLTSPANVLKGTPSVTLHVETFGMSRDLLHPLHYLTPIEEVASSTPSPVLNSPSMHDESDEEEFVYPNTQAGTSPALTDDPREDVMAFEYESQAAFENEAETAFENESDTAFEYESEPTFQYEPPEERPQTPKQKLQQVLVSPSPRPVSPPPPPTEAAGPSVQQPMAPSPVPARHHPSPAQLEALHAAAASGDLRRVQTEFRSAVRADDVEPFELANDASPRTGLTALHAAASRGWLDIVKWLVKECGAIPDIEDKEGETALHKAALNGHLGVVAYLLPEKADVHAKDADGWTALHNACSKGYLDIVRWLCESGGATSEIDGAPGVDVRSKGGWTPLMNASSKGHLPVVLYLLTKQQADPLVRNNWGETAYDVAAAVFEIWVCEVLQRFESEKWRDSSVPFNPLGVHTTVPLVLYENQRLDVRLKTLAVSGGRPKFSASGLGRRGRQAPFELILPVASESNGKRVGAWRSDVQLPLREDPFTLPKPGSSREGADRSHFWLSDWTLDVTPPGVDAQEGWQYAHSFADTDDQWLSEPPPQLERLLNGSGVVAVGLAGGSSRSRSSTHGSTSTSTHSPQAWVRRRRWVRVMRRRLDTPPLPFLLPDGAMYHLADGQLIPYVEHGDGESDFGGSDGQEMSAMPTLGLGSQDYVARARYLVGTPHPDDGDMSSALEARRMIAKLERATTELRQGLLGDDDHERKIQAEVLLNAYNRELERRRLAAGAQGLLISGDDGVDIDDDDDDEEFHYPGASPVETNTARAPSIRSTTTDYFGRATSSRGPTDLTPHLSQAPEFRVPTHEAPQKVLTPRCMYVVPPGWPLYENPDISLALPSLRTYIL</sequence>
<name>A0A2G8SU33_9APHY</name>
<evidence type="ECO:0000259" key="17">
    <source>
        <dbReference type="PROSITE" id="PS51384"/>
    </source>
</evidence>
<dbReference type="GO" id="GO:0015677">
    <property type="term" value="P:copper ion import"/>
    <property type="evidence" value="ECO:0007669"/>
    <property type="project" value="TreeGrafter"/>
</dbReference>
<dbReference type="EC" id="1.16.1.9" evidence="3"/>
<dbReference type="Pfam" id="PF00023">
    <property type="entry name" value="Ank"/>
    <property type="match status" value="1"/>
</dbReference>
<dbReference type="GO" id="GO:0005886">
    <property type="term" value="C:plasma membrane"/>
    <property type="evidence" value="ECO:0007669"/>
    <property type="project" value="UniProtKB-SubCell"/>
</dbReference>
<dbReference type="PROSITE" id="PS51384">
    <property type="entry name" value="FAD_FR"/>
    <property type="match status" value="1"/>
</dbReference>
<dbReference type="InterPro" id="IPR039261">
    <property type="entry name" value="FNR_nucleotide-bd"/>
</dbReference>
<evidence type="ECO:0000256" key="13">
    <source>
        <dbReference type="ARBA" id="ARBA00048483"/>
    </source>
</evidence>
<comment type="catalytic activity">
    <reaction evidence="13">
        <text>2 a Fe(II)-siderophore + NADP(+) + H(+) = 2 a Fe(III)-siderophore + NADPH</text>
        <dbReference type="Rhea" id="RHEA:28795"/>
        <dbReference type="Rhea" id="RHEA-COMP:11342"/>
        <dbReference type="Rhea" id="RHEA-COMP:11344"/>
        <dbReference type="ChEBI" id="CHEBI:15378"/>
        <dbReference type="ChEBI" id="CHEBI:29033"/>
        <dbReference type="ChEBI" id="CHEBI:29034"/>
        <dbReference type="ChEBI" id="CHEBI:57783"/>
        <dbReference type="ChEBI" id="CHEBI:58349"/>
        <dbReference type="EC" id="1.16.1.9"/>
    </reaction>
</comment>
<dbReference type="InterPro" id="IPR013121">
    <property type="entry name" value="Fe_red_NAD-bd_6"/>
</dbReference>
<evidence type="ECO:0000256" key="11">
    <source>
        <dbReference type="ARBA" id="ARBA00023136"/>
    </source>
</evidence>
<dbReference type="SFLD" id="SFLDS00052">
    <property type="entry name" value="Ferric_Reductase_Domain"/>
    <property type="match status" value="1"/>
</dbReference>
<feature type="transmembrane region" description="Helical" evidence="16">
    <location>
        <begin position="122"/>
        <end position="143"/>
    </location>
</feature>
<feature type="region of interest" description="Disordered" evidence="15">
    <location>
        <begin position="699"/>
        <end position="764"/>
    </location>
</feature>
<dbReference type="SMART" id="SM00248">
    <property type="entry name" value="ANK"/>
    <property type="match status" value="4"/>
</dbReference>
<dbReference type="Pfam" id="PF08030">
    <property type="entry name" value="NAD_binding_6"/>
    <property type="match status" value="1"/>
</dbReference>
<dbReference type="InterPro" id="IPR013130">
    <property type="entry name" value="Fe3_Rdtase_TM_dom"/>
</dbReference>
<dbReference type="EMBL" id="AYKW01000001">
    <property type="protein sequence ID" value="PIL37270.1"/>
    <property type="molecule type" value="Genomic_DNA"/>
</dbReference>
<evidence type="ECO:0000256" key="4">
    <source>
        <dbReference type="ARBA" id="ARBA00022448"/>
    </source>
</evidence>
<feature type="region of interest" description="Disordered" evidence="15">
    <location>
        <begin position="1140"/>
        <end position="1162"/>
    </location>
</feature>
<dbReference type="STRING" id="1077348.A0A2G8SU33"/>
<dbReference type="InterPro" id="IPR036770">
    <property type="entry name" value="Ankyrin_rpt-contain_sf"/>
</dbReference>
<dbReference type="PROSITE" id="PS50297">
    <property type="entry name" value="ANK_REP_REGION"/>
    <property type="match status" value="3"/>
</dbReference>
<comment type="similarity">
    <text evidence="2">Belongs to the ferric reductase (FRE) family.</text>
</comment>
<evidence type="ECO:0000256" key="8">
    <source>
        <dbReference type="ARBA" id="ARBA00022989"/>
    </source>
</evidence>
<keyword evidence="8 16" id="KW-1133">Transmembrane helix</keyword>
<evidence type="ECO:0000256" key="16">
    <source>
        <dbReference type="SAM" id="Phobius"/>
    </source>
</evidence>
<evidence type="ECO:0000256" key="15">
    <source>
        <dbReference type="SAM" id="MobiDB-lite"/>
    </source>
</evidence>
<dbReference type="SUPFAM" id="SSF52343">
    <property type="entry name" value="Ferredoxin reductase-like, C-terminal NADP-linked domain"/>
    <property type="match status" value="1"/>
</dbReference>
<dbReference type="Pfam" id="PF13857">
    <property type="entry name" value="Ank_5"/>
    <property type="match status" value="1"/>
</dbReference>
<dbReference type="Gene3D" id="3.40.50.80">
    <property type="entry name" value="Nucleotide-binding domain of ferredoxin-NADP reductase (FNR) module"/>
    <property type="match status" value="1"/>
</dbReference>
<evidence type="ECO:0000313" key="19">
    <source>
        <dbReference type="Proteomes" id="UP000230002"/>
    </source>
</evidence>
<feature type="compositionally biased region" description="Polar residues" evidence="15">
    <location>
        <begin position="630"/>
        <end position="641"/>
    </location>
</feature>
<dbReference type="PROSITE" id="PS50088">
    <property type="entry name" value="ANK_REPEAT"/>
    <property type="match status" value="4"/>
</dbReference>
<dbReference type="Gene3D" id="1.25.40.20">
    <property type="entry name" value="Ankyrin repeat-containing domain"/>
    <property type="match status" value="2"/>
</dbReference>
<feature type="compositionally biased region" description="Pro residues" evidence="15">
    <location>
        <begin position="731"/>
        <end position="742"/>
    </location>
</feature>
<keyword evidence="7" id="KW-0249">Electron transport</keyword>
<dbReference type="Pfam" id="PF12796">
    <property type="entry name" value="Ank_2"/>
    <property type="match status" value="1"/>
</dbReference>
<evidence type="ECO:0000256" key="1">
    <source>
        <dbReference type="ARBA" id="ARBA00004651"/>
    </source>
</evidence>
<dbReference type="GO" id="GO:0006879">
    <property type="term" value="P:intracellular iron ion homeostasis"/>
    <property type="evidence" value="ECO:0007669"/>
    <property type="project" value="TreeGrafter"/>
</dbReference>
<keyword evidence="19" id="KW-1185">Reference proteome</keyword>
<keyword evidence="5" id="KW-1003">Cell membrane</keyword>
<gene>
    <name evidence="18" type="ORF">GSI_00963</name>
</gene>
<dbReference type="SUPFAM" id="SSF63380">
    <property type="entry name" value="Riboflavin synthase domain-like"/>
    <property type="match status" value="1"/>
</dbReference>
<evidence type="ECO:0000256" key="14">
    <source>
        <dbReference type="PROSITE-ProRule" id="PRU00023"/>
    </source>
</evidence>
<dbReference type="GO" id="GO:0052851">
    <property type="term" value="F:ferric-chelate reductase (NADPH) activity"/>
    <property type="evidence" value="ECO:0007669"/>
    <property type="project" value="UniProtKB-EC"/>
</dbReference>
<feature type="domain" description="FAD-binding FR-type" evidence="17">
    <location>
        <begin position="294"/>
        <end position="426"/>
    </location>
</feature>
<evidence type="ECO:0000313" key="18">
    <source>
        <dbReference type="EMBL" id="PIL37270.1"/>
    </source>
</evidence>
<keyword evidence="11 16" id="KW-0472">Membrane</keyword>
<dbReference type="SFLD" id="SFLDG01168">
    <property type="entry name" value="Ferric_reductase_subgroup_(FRE"/>
    <property type="match status" value="1"/>
</dbReference>
<dbReference type="GO" id="GO:0006826">
    <property type="term" value="P:iron ion transport"/>
    <property type="evidence" value="ECO:0007669"/>
    <property type="project" value="TreeGrafter"/>
</dbReference>
<protein>
    <recommendedName>
        <fullName evidence="3">ferric-chelate reductase (NADPH)</fullName>
        <ecNumber evidence="3">1.16.1.9</ecNumber>
    </recommendedName>
</protein>
<dbReference type="SUPFAM" id="SSF48403">
    <property type="entry name" value="Ankyrin repeat"/>
    <property type="match status" value="1"/>
</dbReference>
<dbReference type="InterPro" id="IPR051410">
    <property type="entry name" value="Ferric/Cupric_Reductase"/>
</dbReference>
<proteinExistence type="inferred from homology"/>
<evidence type="ECO:0000256" key="2">
    <source>
        <dbReference type="ARBA" id="ARBA00006278"/>
    </source>
</evidence>
<dbReference type="Proteomes" id="UP000230002">
    <property type="component" value="Unassembled WGS sequence"/>
</dbReference>
<evidence type="ECO:0000256" key="6">
    <source>
        <dbReference type="ARBA" id="ARBA00022692"/>
    </source>
</evidence>
<dbReference type="Pfam" id="PF08022">
    <property type="entry name" value="FAD_binding_8"/>
    <property type="match status" value="1"/>
</dbReference>
<keyword evidence="10" id="KW-0406">Ion transport</keyword>
<feature type="repeat" description="ANK" evidence="14">
    <location>
        <begin position="919"/>
        <end position="952"/>
    </location>
</feature>
<keyword evidence="14" id="KW-0040">ANK repeat</keyword>
<feature type="repeat" description="ANK" evidence="14">
    <location>
        <begin position="877"/>
        <end position="909"/>
    </location>
</feature>
<dbReference type="OrthoDB" id="4494341at2759"/>
<keyword evidence="12" id="KW-0325">Glycoprotein</keyword>
<feature type="repeat" description="ANK" evidence="14">
    <location>
        <begin position="844"/>
        <end position="876"/>
    </location>
</feature>
<feature type="compositionally biased region" description="Low complexity" evidence="15">
    <location>
        <begin position="1140"/>
        <end position="1161"/>
    </location>
</feature>
<dbReference type="PANTHER" id="PTHR32361:SF9">
    <property type="entry name" value="FERRIC REDUCTASE TRANSMEMBRANE COMPONENT 3-RELATED"/>
    <property type="match status" value="1"/>
</dbReference>
<evidence type="ECO:0000256" key="9">
    <source>
        <dbReference type="ARBA" id="ARBA00023002"/>
    </source>
</evidence>
<dbReference type="InterPro" id="IPR002110">
    <property type="entry name" value="Ankyrin_rpt"/>
</dbReference>
<feature type="transmembrane region" description="Helical" evidence="16">
    <location>
        <begin position="39"/>
        <end position="66"/>
    </location>
</feature>
<evidence type="ECO:0000256" key="10">
    <source>
        <dbReference type="ARBA" id="ARBA00023065"/>
    </source>
</evidence>
<comment type="subcellular location">
    <subcellularLocation>
        <location evidence="1">Cell membrane</location>
        <topology evidence="1">Multi-pass membrane protein</topology>
    </subcellularLocation>
</comment>
<dbReference type="InterPro" id="IPR013112">
    <property type="entry name" value="FAD-bd_8"/>
</dbReference>
<comment type="caution">
    <text evidence="18">The sequence shown here is derived from an EMBL/GenBank/DDBJ whole genome shotgun (WGS) entry which is preliminary data.</text>
</comment>
<feature type="transmembrane region" description="Helical" evidence="16">
    <location>
        <begin position="257"/>
        <end position="278"/>
    </location>
</feature>
<feature type="repeat" description="ANK" evidence="14">
    <location>
        <begin position="810"/>
        <end position="832"/>
    </location>
</feature>
<evidence type="ECO:0000256" key="7">
    <source>
        <dbReference type="ARBA" id="ARBA00022982"/>
    </source>
</evidence>
<keyword evidence="4" id="KW-0813">Transport</keyword>
<dbReference type="PANTHER" id="PTHR32361">
    <property type="entry name" value="FERRIC/CUPRIC REDUCTASE TRANSMEMBRANE COMPONENT"/>
    <property type="match status" value="1"/>
</dbReference>
<evidence type="ECO:0000256" key="5">
    <source>
        <dbReference type="ARBA" id="ARBA00022475"/>
    </source>
</evidence>
<evidence type="ECO:0000256" key="12">
    <source>
        <dbReference type="ARBA" id="ARBA00023180"/>
    </source>
</evidence>
<reference evidence="18 19" key="1">
    <citation type="journal article" date="2015" name="Sci. Rep.">
        <title>Chromosome-level genome map provides insights into diverse defense mechanisms in the medicinal fungus Ganoderma sinense.</title>
        <authorList>
            <person name="Zhu Y."/>
            <person name="Xu J."/>
            <person name="Sun C."/>
            <person name="Zhou S."/>
            <person name="Xu H."/>
            <person name="Nelson D.R."/>
            <person name="Qian J."/>
            <person name="Song J."/>
            <person name="Luo H."/>
            <person name="Xiang L."/>
            <person name="Li Y."/>
            <person name="Xu Z."/>
            <person name="Ji A."/>
            <person name="Wang L."/>
            <person name="Lu S."/>
            <person name="Hayward A."/>
            <person name="Sun W."/>
            <person name="Li X."/>
            <person name="Schwartz D.C."/>
            <person name="Wang Y."/>
            <person name="Chen S."/>
        </authorList>
    </citation>
    <scope>NUCLEOTIDE SEQUENCE [LARGE SCALE GENOMIC DNA]</scope>
    <source>
        <strain evidence="18 19">ZZ0214-1</strain>
    </source>
</reference>
<keyword evidence="6 16" id="KW-0812">Transmembrane</keyword>
<dbReference type="InterPro" id="IPR017938">
    <property type="entry name" value="Riboflavin_synthase-like_b-brl"/>
</dbReference>
<accession>A0A2G8SU33</accession>
<dbReference type="InterPro" id="IPR017927">
    <property type="entry name" value="FAD-bd_FR_type"/>
</dbReference>
<keyword evidence="9" id="KW-0560">Oxidoreductase</keyword>
<feature type="region of interest" description="Disordered" evidence="15">
    <location>
        <begin position="630"/>
        <end position="668"/>
    </location>
</feature>
<evidence type="ECO:0000256" key="3">
    <source>
        <dbReference type="ARBA" id="ARBA00012668"/>
    </source>
</evidence>
<dbReference type="CDD" id="cd06186">
    <property type="entry name" value="NOX_Duox_like_FAD_NADP"/>
    <property type="match status" value="1"/>
</dbReference>